<dbReference type="Pfam" id="PF10824">
    <property type="entry name" value="T7SS_ESX_EspC"/>
    <property type="match status" value="1"/>
</dbReference>
<evidence type="ECO:0000313" key="2">
    <source>
        <dbReference type="Proteomes" id="UP001482520"/>
    </source>
</evidence>
<name>A0ABV1P1N0_9ACTN</name>
<dbReference type="EMBL" id="JBEGDP010000019">
    <property type="protein sequence ID" value="MEQ7848654.1"/>
    <property type="molecule type" value="Genomic_DNA"/>
</dbReference>
<dbReference type="RefSeq" id="WP_193661466.1">
    <property type="nucleotide sequence ID" value="NZ_BAAAMM010000011.1"/>
</dbReference>
<dbReference type="Proteomes" id="UP001482520">
    <property type="component" value="Unassembled WGS sequence"/>
</dbReference>
<reference evidence="1 2" key="1">
    <citation type="submission" date="2024-02" db="EMBL/GenBank/DDBJ databases">
        <title>Full genome sequence of Nocardioides kribbensis.</title>
        <authorList>
            <person name="Poletto B.L."/>
            <person name="Silva G."/>
            <person name="Galante D."/>
            <person name="Campos K.R."/>
            <person name="Santos M.B.N."/>
            <person name="Sacchi C.T."/>
        </authorList>
    </citation>
    <scope>NUCLEOTIDE SEQUENCE [LARGE SCALE GENOMIC DNA]</scope>
    <source>
        <strain evidence="1 2">O4R</strain>
    </source>
</reference>
<accession>A0ABV1P1N0</accession>
<gene>
    <name evidence="1" type="ORF">V6R90_15335</name>
</gene>
<keyword evidence="2" id="KW-1185">Reference proteome</keyword>
<proteinExistence type="predicted"/>
<protein>
    <submittedName>
        <fullName evidence="1">Type VII secretion target</fullName>
    </submittedName>
</protein>
<dbReference type="InterPro" id="IPR022536">
    <property type="entry name" value="EspC"/>
</dbReference>
<sequence length="101" mass="10316">MSIDVTLGEMRAHASHLDDIAETATEGVDAGRAVSIHGDAFGLLCAFIGEALEPVQAVGVDSAKAAVAGVSGTADAVRGLADIFGWTDDVVNDLFNVFKGQ</sequence>
<organism evidence="1 2">
    <name type="scientific">Nocardioides kribbensis</name>
    <dbReference type="NCBI Taxonomy" id="305517"/>
    <lineage>
        <taxon>Bacteria</taxon>
        <taxon>Bacillati</taxon>
        <taxon>Actinomycetota</taxon>
        <taxon>Actinomycetes</taxon>
        <taxon>Propionibacteriales</taxon>
        <taxon>Nocardioidaceae</taxon>
        <taxon>Nocardioides</taxon>
    </lineage>
</organism>
<comment type="caution">
    <text evidence="1">The sequence shown here is derived from an EMBL/GenBank/DDBJ whole genome shotgun (WGS) entry which is preliminary data.</text>
</comment>
<evidence type="ECO:0000313" key="1">
    <source>
        <dbReference type="EMBL" id="MEQ7848654.1"/>
    </source>
</evidence>